<dbReference type="InParanoid" id="A8X544"/>
<dbReference type="WormBase" id="CBG07253a">
    <property type="protein sequence ID" value="CBP42833"/>
    <property type="gene ID" value="WBGene00029365"/>
    <property type="gene designation" value="Cbr-madd-3"/>
</dbReference>
<dbReference type="InterPro" id="IPR051175">
    <property type="entry name" value="CLK_kinases"/>
</dbReference>
<dbReference type="InterPro" id="IPR000719">
    <property type="entry name" value="Prot_kinase_dom"/>
</dbReference>
<feature type="compositionally biased region" description="Low complexity" evidence="8">
    <location>
        <begin position="299"/>
        <end position="327"/>
    </location>
</feature>
<dbReference type="HOGENOM" id="CLU_004425_0_0_1"/>
<evidence type="ECO:0000256" key="2">
    <source>
        <dbReference type="ARBA" id="ARBA00022679"/>
    </source>
</evidence>
<dbReference type="AlphaFoldDB" id="A8X544"/>
<dbReference type="GO" id="GO:0004674">
    <property type="term" value="F:protein serine/threonine kinase activity"/>
    <property type="evidence" value="ECO:0000318"/>
    <property type="project" value="GO_Central"/>
</dbReference>
<evidence type="ECO:0000256" key="6">
    <source>
        <dbReference type="ARBA" id="ARBA00037966"/>
    </source>
</evidence>
<dbReference type="CDD" id="cd14134">
    <property type="entry name" value="PKc_CLK"/>
    <property type="match status" value="1"/>
</dbReference>
<feature type="compositionally biased region" description="Polar residues" evidence="8">
    <location>
        <begin position="332"/>
        <end position="352"/>
    </location>
</feature>
<feature type="compositionally biased region" description="Basic and acidic residues" evidence="8">
    <location>
        <begin position="276"/>
        <end position="298"/>
    </location>
</feature>
<evidence type="ECO:0000256" key="1">
    <source>
        <dbReference type="ARBA" id="ARBA00022527"/>
    </source>
</evidence>
<evidence type="ECO:0000313" key="11">
    <source>
        <dbReference type="EMBL" id="CAP27755.2"/>
    </source>
</evidence>
<dbReference type="EMBL" id="HE601041">
    <property type="protein sequence ID" value="CAP27755.2"/>
    <property type="molecule type" value="Genomic_DNA"/>
</dbReference>
<dbReference type="PANTHER" id="PTHR45646:SF11">
    <property type="entry name" value="SERINE_THREONINE-PROTEIN KINASE DOA"/>
    <property type="match status" value="1"/>
</dbReference>
<keyword evidence="2" id="KW-0808">Transferase</keyword>
<dbReference type="Pfam" id="PF00069">
    <property type="entry name" value="Pkinase"/>
    <property type="match status" value="1"/>
</dbReference>
<dbReference type="eggNOG" id="KOG0671">
    <property type="taxonomic scope" value="Eukaryota"/>
</dbReference>
<keyword evidence="12" id="KW-1185">Reference proteome</keyword>
<evidence type="ECO:0000256" key="4">
    <source>
        <dbReference type="ARBA" id="ARBA00022777"/>
    </source>
</evidence>
<feature type="chain" id="PRO_5002732634" evidence="9">
    <location>
        <begin position="26"/>
        <end position="1049"/>
    </location>
</feature>
<dbReference type="InterPro" id="IPR011009">
    <property type="entry name" value="Kinase-like_dom_sf"/>
</dbReference>
<dbReference type="PROSITE" id="PS00108">
    <property type="entry name" value="PROTEIN_KINASE_ST"/>
    <property type="match status" value="1"/>
</dbReference>
<comment type="similarity">
    <text evidence="6">Belongs to the protein kinase superfamily. CMGC Ser/Thr protein kinase family. Lammer subfamily.</text>
</comment>
<evidence type="ECO:0000313" key="12">
    <source>
        <dbReference type="Proteomes" id="UP000008549"/>
    </source>
</evidence>
<dbReference type="FunCoup" id="A8X544">
    <property type="interactions" value="775"/>
</dbReference>
<dbReference type="GO" id="GO:0005634">
    <property type="term" value="C:nucleus"/>
    <property type="evidence" value="ECO:0000318"/>
    <property type="project" value="GO_Central"/>
</dbReference>
<protein>
    <submittedName>
        <fullName evidence="11">Protein CBR-TAG-172</fullName>
    </submittedName>
</protein>
<feature type="signal peptide" evidence="9">
    <location>
        <begin position="1"/>
        <end position="25"/>
    </location>
</feature>
<dbReference type="InterPro" id="IPR008271">
    <property type="entry name" value="Ser/Thr_kinase_AS"/>
</dbReference>
<dbReference type="PROSITE" id="PS50011">
    <property type="entry name" value="PROTEIN_KINASE_DOM"/>
    <property type="match status" value="1"/>
</dbReference>
<organism evidence="11 12">
    <name type="scientific">Caenorhabditis briggsae</name>
    <dbReference type="NCBI Taxonomy" id="6238"/>
    <lineage>
        <taxon>Eukaryota</taxon>
        <taxon>Metazoa</taxon>
        <taxon>Ecdysozoa</taxon>
        <taxon>Nematoda</taxon>
        <taxon>Chromadorea</taxon>
        <taxon>Rhabditida</taxon>
        <taxon>Rhabditina</taxon>
        <taxon>Rhabditomorpha</taxon>
        <taxon>Rhabditoidea</taxon>
        <taxon>Rhabditidae</taxon>
        <taxon>Peloderinae</taxon>
        <taxon>Caenorhabditis</taxon>
    </lineage>
</organism>
<dbReference type="InterPro" id="IPR017441">
    <property type="entry name" value="Protein_kinase_ATP_BS"/>
</dbReference>
<dbReference type="GO" id="GO:0005524">
    <property type="term" value="F:ATP binding"/>
    <property type="evidence" value="ECO:0007669"/>
    <property type="project" value="UniProtKB-UniRule"/>
</dbReference>
<dbReference type="SUPFAM" id="SSF56112">
    <property type="entry name" value="Protein kinase-like (PK-like)"/>
    <property type="match status" value="1"/>
</dbReference>
<feature type="region of interest" description="Disordered" evidence="8">
    <location>
        <begin position="586"/>
        <end position="623"/>
    </location>
</feature>
<feature type="compositionally biased region" description="Low complexity" evidence="8">
    <location>
        <begin position="596"/>
        <end position="609"/>
    </location>
</feature>
<evidence type="ECO:0000313" key="13">
    <source>
        <dbReference type="WormBase" id="CBG07253a"/>
    </source>
</evidence>
<dbReference type="Gene3D" id="1.10.510.10">
    <property type="entry name" value="Transferase(Phosphotransferase) domain 1"/>
    <property type="match status" value="1"/>
</dbReference>
<sequence length="1049" mass="114887">MLTELYPMLCFHSLGFLFISMCVTPELNGKTKATSKVAVPTTTVDQSTSFAFPSSPSVSPYCLTACSSPNPQSSSREPSASTNNHHLLSPLVSRRHYISHRLPQRAVLSNAPPIQSAAIVFKTSAVQSQAQPQPPPILVVGPPQEMPVFHQKVASSGGAGSIANPNSLALRRLPLVVIPRKRKYKNYVSRRRNTQLLASLRRCVSDPHLYKSYNHWKGLSSPMTPIKSGAPTPSLAPTSKTSTPLTVPPAVPAHKKLTPNPSPTQNPVKLPSPHAVSEKPEKIERIENAEKPLAEKSKAAVAPTTVPARAPVTKPAAPKTPVATVAPLAEQEGSSSFNQFPAPSPISKQVSGKLTELKSKNGPPTEKTVLRIPSAASTRAKLASAETQPQPTPAKPSPFAPAIAPLRDGAPAQPAPVQNVAAPPRPPVAKQNSLQKPPEPKRSIGAPPKPIVPNEAVHKIDGIEFLPKEPEDGQLPTTSTGGPKALRRAYGSKSGTTICAIGSPNVPSTSHAAPPPADDEKRLIEKKLSLRKKKMAGEGVPGGSLLTGSKSGVEIGLSLNNNNNVKEQTDEQRAKKTVNAVSAAFSTQGGSGAGQGAPPEEPTTTATIREPPPPGAQKPKSAAVQNLITQLQLPASVSAKVDKIIASGDKARKPSRTGLQTQQNRSKIIEQNPLATDKLRDDKDGHLVYSKGDFILNRCECFFVFCKTFELFPVVIHETLGEGTFGKVVRVIDTVTDNFMALKIIKNVNKYREAARLEIKVLQRLSERDKEKQNWVIHMGGHFEYQGHMCLMFDLLGPSIFDFLKNNHYRPYPINQTMHIAWQVCKAVKFLHENKLTHTDLKPENILFVSGDYTTQVMDKKPTKVLKETQIRLIDFGSATFDHEHHSTIVSTRHYRAPEVILELGWNQPCDVWSVGCILYELYTGCTLFQTHENREHLAMMERVLGDIPPRMAKKTKTKFFVNGRLDWAQSSPDAAYVRDNCKPLRRSMTCTEPEHVELFEIIEHMLAYEPMGRMKLSEAIEHRWFRRLPDELKHSTVLTPPTKANFPM</sequence>
<feature type="binding site" evidence="7">
    <location>
        <position position="743"/>
    </location>
    <ligand>
        <name>ATP</name>
        <dbReference type="ChEBI" id="CHEBI:30616"/>
    </ligand>
</feature>
<dbReference type="PROSITE" id="PS00107">
    <property type="entry name" value="PROTEIN_KINASE_ATP"/>
    <property type="match status" value="1"/>
</dbReference>
<dbReference type="Gene3D" id="3.30.200.20">
    <property type="entry name" value="Phosphorylase Kinase, domain 1"/>
    <property type="match status" value="1"/>
</dbReference>
<keyword evidence="4" id="KW-0418">Kinase</keyword>
<evidence type="ECO:0000256" key="5">
    <source>
        <dbReference type="ARBA" id="ARBA00022840"/>
    </source>
</evidence>
<dbReference type="STRING" id="6238.A8X544"/>
<evidence type="ECO:0000256" key="7">
    <source>
        <dbReference type="PROSITE-ProRule" id="PRU10141"/>
    </source>
</evidence>
<evidence type="ECO:0000259" key="10">
    <source>
        <dbReference type="PROSITE" id="PS50011"/>
    </source>
</evidence>
<dbReference type="OMA" id="CMEPPSY"/>
<gene>
    <name evidence="13" type="primary">madd-3</name>
    <name evidence="11" type="synonym">Cbr-tag-172</name>
    <name evidence="13" type="synonym">tag-172</name>
    <name evidence="13" type="ORF">CBG07253</name>
    <name evidence="11" type="ORF">CBG_07253</name>
</gene>
<feature type="compositionally biased region" description="Low complexity" evidence="8">
    <location>
        <begin position="410"/>
        <end position="422"/>
    </location>
</feature>
<feature type="region of interest" description="Disordered" evidence="8">
    <location>
        <begin position="224"/>
        <end position="453"/>
    </location>
</feature>
<reference evidence="11 12" key="2">
    <citation type="journal article" date="2011" name="PLoS Genet.">
        <title>Caenorhabditis briggsae recombinant inbred line genotypes reveal inter-strain incompatibility and the evolution of recombination.</title>
        <authorList>
            <person name="Ross J.A."/>
            <person name="Koboldt D.C."/>
            <person name="Staisch J.E."/>
            <person name="Chamberlin H.M."/>
            <person name="Gupta B.P."/>
            <person name="Miller R.D."/>
            <person name="Baird S.E."/>
            <person name="Haag E.S."/>
        </authorList>
    </citation>
    <scope>NUCLEOTIDE SEQUENCE [LARGE SCALE GENOMIC DNA]</scope>
    <source>
        <strain evidence="11 12">AF16</strain>
    </source>
</reference>
<feature type="compositionally biased region" description="Pro residues" evidence="8">
    <location>
        <begin position="390"/>
        <end position="399"/>
    </location>
</feature>
<evidence type="ECO:0000256" key="9">
    <source>
        <dbReference type="SAM" id="SignalP"/>
    </source>
</evidence>
<dbReference type="Proteomes" id="UP000008549">
    <property type="component" value="Unassembled WGS sequence"/>
</dbReference>
<evidence type="ECO:0000256" key="3">
    <source>
        <dbReference type="ARBA" id="ARBA00022741"/>
    </source>
</evidence>
<accession>A8X544</accession>
<feature type="region of interest" description="Disordered" evidence="8">
    <location>
        <begin position="466"/>
        <end position="521"/>
    </location>
</feature>
<keyword evidence="3 7" id="KW-0547">Nucleotide-binding</keyword>
<keyword evidence="9" id="KW-0732">Signal</keyword>
<dbReference type="PANTHER" id="PTHR45646">
    <property type="entry name" value="SERINE/THREONINE-PROTEIN KINASE DOA-RELATED"/>
    <property type="match status" value="1"/>
</dbReference>
<keyword evidence="1" id="KW-0723">Serine/threonine-protein kinase</keyword>
<dbReference type="SMART" id="SM00220">
    <property type="entry name" value="S_TKc"/>
    <property type="match status" value="1"/>
</dbReference>
<keyword evidence="5 7" id="KW-0067">ATP-binding</keyword>
<proteinExistence type="inferred from homology"/>
<feature type="compositionally biased region" description="Polar residues" evidence="8">
    <location>
        <begin position="235"/>
        <end position="245"/>
    </location>
</feature>
<feature type="domain" description="Protein kinase" evidence="10">
    <location>
        <begin position="714"/>
        <end position="1026"/>
    </location>
</feature>
<evidence type="ECO:0000256" key="8">
    <source>
        <dbReference type="SAM" id="MobiDB-lite"/>
    </source>
</evidence>
<reference evidence="11 12" key="1">
    <citation type="journal article" date="2003" name="PLoS Biol.">
        <title>The genome sequence of Caenorhabditis briggsae: a platform for comparative genomics.</title>
        <authorList>
            <person name="Stein L.D."/>
            <person name="Bao Z."/>
            <person name="Blasiar D."/>
            <person name="Blumenthal T."/>
            <person name="Brent M.R."/>
            <person name="Chen N."/>
            <person name="Chinwalla A."/>
            <person name="Clarke L."/>
            <person name="Clee C."/>
            <person name="Coghlan A."/>
            <person name="Coulson A."/>
            <person name="D'Eustachio P."/>
            <person name="Fitch D.H."/>
            <person name="Fulton L.A."/>
            <person name="Fulton R.E."/>
            <person name="Griffiths-Jones S."/>
            <person name="Harris T.W."/>
            <person name="Hillier L.W."/>
            <person name="Kamath R."/>
            <person name="Kuwabara P.E."/>
            <person name="Mardis E.R."/>
            <person name="Marra M.A."/>
            <person name="Miner T.L."/>
            <person name="Minx P."/>
            <person name="Mullikin J.C."/>
            <person name="Plumb R.W."/>
            <person name="Rogers J."/>
            <person name="Schein J.E."/>
            <person name="Sohrmann M."/>
            <person name="Spieth J."/>
            <person name="Stajich J.E."/>
            <person name="Wei C."/>
            <person name="Willey D."/>
            <person name="Wilson R.K."/>
            <person name="Durbin R."/>
            <person name="Waterston R.H."/>
        </authorList>
    </citation>
    <scope>NUCLEOTIDE SEQUENCE [LARGE SCALE GENOMIC DNA]</scope>
    <source>
        <strain evidence="11 12">AF16</strain>
    </source>
</reference>
<dbReference type="GO" id="GO:0043484">
    <property type="term" value="P:regulation of RNA splicing"/>
    <property type="evidence" value="ECO:0000318"/>
    <property type="project" value="GO_Central"/>
</dbReference>
<name>A8X544_CAEBR</name>